<keyword evidence="4" id="KW-1185">Reference proteome</keyword>
<organism evidence="3 4">
    <name type="scientific">Belnapia mucosa</name>
    <dbReference type="NCBI Taxonomy" id="2804532"/>
    <lineage>
        <taxon>Bacteria</taxon>
        <taxon>Pseudomonadati</taxon>
        <taxon>Pseudomonadota</taxon>
        <taxon>Alphaproteobacteria</taxon>
        <taxon>Acetobacterales</taxon>
        <taxon>Roseomonadaceae</taxon>
        <taxon>Belnapia</taxon>
    </lineage>
</organism>
<dbReference type="Proteomes" id="UP000606490">
    <property type="component" value="Unassembled WGS sequence"/>
</dbReference>
<protein>
    <submittedName>
        <fullName evidence="3">DUF2264 domain-containing protein</fullName>
    </submittedName>
</protein>
<dbReference type="InterPro" id="IPR049237">
    <property type="entry name" value="DUF2264_C"/>
</dbReference>
<dbReference type="Pfam" id="PF10022">
    <property type="entry name" value="DUF2264"/>
    <property type="match status" value="1"/>
</dbReference>
<dbReference type="PANTHER" id="PTHR35339:SF4">
    <property type="entry name" value="LINALOOL DEHYDRATASE_ISOMERASE DOMAIN-CONTAINING PROTEIN"/>
    <property type="match status" value="1"/>
</dbReference>
<gene>
    <name evidence="3" type="ORF">JMJ55_08330</name>
</gene>
<reference evidence="3 4" key="1">
    <citation type="submission" date="2021-01" db="EMBL/GenBank/DDBJ databases">
        <title>Belnapia mucosa sp. nov. and Belnapia arida sp. nov., isolated from the Tabernas Desert (Almeria, Spain).</title>
        <authorList>
            <person name="Molina-Menor E."/>
            <person name="Vidal-Verdu A."/>
            <person name="Calonge A."/>
            <person name="Satari L."/>
            <person name="Pereto Magraner J."/>
            <person name="Porcar Miralles M."/>
        </authorList>
    </citation>
    <scope>NUCLEOTIDE SEQUENCE [LARGE SCALE GENOMIC DNA]</scope>
    <source>
        <strain evidence="3 4">T6</strain>
    </source>
</reference>
<comment type="caution">
    <text evidence="3">The sequence shown here is derived from an EMBL/GenBank/DDBJ whole genome shotgun (WGS) entry which is preliminary data.</text>
</comment>
<dbReference type="EMBL" id="JAEUXJ010000003">
    <property type="protein sequence ID" value="MBL6455324.1"/>
    <property type="molecule type" value="Genomic_DNA"/>
</dbReference>
<proteinExistence type="predicted"/>
<accession>A0ABS1V0U6</accession>
<evidence type="ECO:0000313" key="3">
    <source>
        <dbReference type="EMBL" id="MBL6455324.1"/>
    </source>
</evidence>
<dbReference type="PANTHER" id="PTHR35339">
    <property type="entry name" value="LINALOOL DEHYDRATASE_ISOMERASE DOMAIN-CONTAINING PROTEIN"/>
    <property type="match status" value="1"/>
</dbReference>
<evidence type="ECO:0000259" key="2">
    <source>
        <dbReference type="Pfam" id="PF20938"/>
    </source>
</evidence>
<evidence type="ECO:0000313" key="4">
    <source>
        <dbReference type="Proteomes" id="UP000606490"/>
    </source>
</evidence>
<dbReference type="InterPro" id="IPR049349">
    <property type="entry name" value="DUF2264_N"/>
</dbReference>
<dbReference type="RefSeq" id="WP_202825077.1">
    <property type="nucleotide sequence ID" value="NZ_JAEUXJ010000003.1"/>
</dbReference>
<dbReference type="PIRSF" id="PIRSF014753">
    <property type="entry name" value="UCP014753"/>
    <property type="match status" value="1"/>
</dbReference>
<dbReference type="Pfam" id="PF20938">
    <property type="entry name" value="DUF2264_C"/>
    <property type="match status" value="1"/>
</dbReference>
<sequence length="618" mass="67237">MQSAWPAPLIGNPLRSRADVARMAEALLAPLPGLLSPGGARLRLGTAGAVYDSVAAELEGYARPLWGLAPLAAGGGQFAAWPRWRAGLLAGTDPAHPEFWGWPGDFDQRLVEMAPIGLALALVPERLLGDAPPLARARVIAWLRRAETQRPVDNNWWFFRLMVGLGLKRLGERPDTAAEAEAHAHIDGFHLGDGWYRDGPTDQLDHYVGFAFHYYGLVHAALSGDAATGAAFRARARAFAGEFRHWFGADGAALPIGRSLTYRFAQGAFWGALAFAGEEALPWGEIKGLYLRHLRWWAARPTILTREGLLSVGYAYASALQGEEYNTAASPYWALKAFLPLALPEDHPFWAADEAPDRPSSGIVAQPRPGLLLYRAGRRQVVALASGQASDRHRQAAAKYGKMAYSTVFGFSVESDIRGLERGCFDNTLALSDDGGTTWRQRGACEAADIREEGGIPILWSRWRPWPDVVVETRLVPAAPWHLRLHSIRSRRALHLAEGGFAIDRQGDDPEADAVRAEAAPGLAMVRAPAGLSLLCDLDGGRSGQVVRALPNTNLMAPRTLIPTLRGTLSPGRIVLRCAVLALPEGEANLPEGLPPLARLADGPLPWLRRFARRILRR</sequence>
<evidence type="ECO:0000259" key="1">
    <source>
        <dbReference type="Pfam" id="PF10022"/>
    </source>
</evidence>
<feature type="domain" description="DUF2264" evidence="1">
    <location>
        <begin position="16"/>
        <end position="356"/>
    </location>
</feature>
<feature type="domain" description="DUF2264" evidence="2">
    <location>
        <begin position="370"/>
        <end position="587"/>
    </location>
</feature>
<name>A0ABS1V0U6_9PROT</name>
<dbReference type="InterPro" id="IPR016624">
    <property type="entry name" value="UCP014753"/>
</dbReference>